<comment type="subcellular location">
    <subcellularLocation>
        <location evidence="1">Membrane</location>
    </subcellularLocation>
</comment>
<feature type="transmembrane region" description="Helical" evidence="8">
    <location>
        <begin position="20"/>
        <end position="44"/>
    </location>
</feature>
<evidence type="ECO:0000256" key="2">
    <source>
        <dbReference type="ARBA" id="ARBA00022617"/>
    </source>
</evidence>
<keyword evidence="3 8" id="KW-0812">Transmembrane</keyword>
<organism evidence="9 10">
    <name type="scientific">Mesoterricola sediminis</name>
    <dbReference type="NCBI Taxonomy" id="2927980"/>
    <lineage>
        <taxon>Bacteria</taxon>
        <taxon>Pseudomonadati</taxon>
        <taxon>Acidobacteriota</taxon>
        <taxon>Holophagae</taxon>
        <taxon>Holophagales</taxon>
        <taxon>Holophagaceae</taxon>
        <taxon>Mesoterricola</taxon>
    </lineage>
</organism>
<dbReference type="NCBIfam" id="TIGR02046">
    <property type="entry name" value="sdhC_b558_fam"/>
    <property type="match status" value="1"/>
</dbReference>
<keyword evidence="10" id="KW-1185">Reference proteome</keyword>
<name>A0AA48GPQ0_9BACT</name>
<dbReference type="InterPro" id="IPR034804">
    <property type="entry name" value="SQR/QFR_C/D"/>
</dbReference>
<keyword evidence="7 8" id="KW-0472">Membrane</keyword>
<keyword evidence="6" id="KW-0408">Iron</keyword>
<dbReference type="SUPFAM" id="SSF81343">
    <property type="entry name" value="Fumarate reductase respiratory complex transmembrane subunits"/>
    <property type="match status" value="1"/>
</dbReference>
<gene>
    <name evidence="9" type="ORF">METESE_19340</name>
</gene>
<keyword evidence="4" id="KW-0479">Metal-binding</keyword>
<dbReference type="KEGG" id="msea:METESE_19340"/>
<protein>
    <submittedName>
        <fullName evidence="9">Succinate dehydrogenase</fullName>
    </submittedName>
</protein>
<feature type="transmembrane region" description="Helical" evidence="8">
    <location>
        <begin position="198"/>
        <end position="222"/>
    </location>
</feature>
<evidence type="ECO:0000256" key="3">
    <source>
        <dbReference type="ARBA" id="ARBA00022692"/>
    </source>
</evidence>
<evidence type="ECO:0000256" key="8">
    <source>
        <dbReference type="SAM" id="Phobius"/>
    </source>
</evidence>
<dbReference type="Proteomes" id="UP001228113">
    <property type="component" value="Chromosome"/>
</dbReference>
<keyword evidence="5 8" id="KW-1133">Transmembrane helix</keyword>
<evidence type="ECO:0000313" key="10">
    <source>
        <dbReference type="Proteomes" id="UP001228113"/>
    </source>
</evidence>
<reference evidence="9" key="1">
    <citation type="journal article" date="2023" name="Int. J. Syst. Evol. Microbiol.">
        <title>Mesoterricola silvestris gen. nov., sp. nov., Mesoterricola sediminis sp. nov., Geothrix oryzae sp. nov., Geothrix edaphica sp. nov., Geothrix rubra sp. nov., and Geothrix limicola sp. nov., six novel members of Acidobacteriota isolated from soils.</title>
        <authorList>
            <person name="Itoh H."/>
            <person name="Sugisawa Y."/>
            <person name="Mise K."/>
            <person name="Xu Z."/>
            <person name="Kuniyasu M."/>
            <person name="Ushijima N."/>
            <person name="Kawano K."/>
            <person name="Kobayashi E."/>
            <person name="Shiratori Y."/>
            <person name="Masuda Y."/>
            <person name="Senoo K."/>
        </authorList>
    </citation>
    <scope>NUCLEOTIDE SEQUENCE</scope>
    <source>
        <strain evidence="9">W786</strain>
    </source>
</reference>
<dbReference type="RefSeq" id="WP_243331144.1">
    <property type="nucleotide sequence ID" value="NZ_AP027081.1"/>
</dbReference>
<sequence>MSVAETSPGFLDTSVGKKVVMAVTGIVLFGFVTVHMLGNLQAYMGREALNHYAEFLHTMVHGGGIWVFRGVMLAAVVLHGWAALSLTLANRAARPVGYRAQQYRAATFSSRTMRWTGVFLAFFVLYHLMHLTVGTCHPSFDRADPYHNFVTGFQQPLAAAIYVVAQVCLGIHMWHGVWSMTQTLGWSHPRYDTCRKRFAYVMAILVAGVNISFPVAVLAGVIHL</sequence>
<proteinExistence type="predicted"/>
<dbReference type="Pfam" id="PF01127">
    <property type="entry name" value="Sdh_cyt"/>
    <property type="match status" value="1"/>
</dbReference>
<dbReference type="EMBL" id="AP027081">
    <property type="protein sequence ID" value="BDU76976.1"/>
    <property type="molecule type" value="Genomic_DNA"/>
</dbReference>
<dbReference type="InterPro" id="IPR000701">
    <property type="entry name" value="SuccDH_FuR_B_TM-su"/>
</dbReference>
<dbReference type="GO" id="GO:0046872">
    <property type="term" value="F:metal ion binding"/>
    <property type="evidence" value="ECO:0007669"/>
    <property type="project" value="UniProtKB-KW"/>
</dbReference>
<keyword evidence="2" id="KW-0349">Heme</keyword>
<dbReference type="AlphaFoldDB" id="A0AA48GPQ0"/>
<evidence type="ECO:0000256" key="1">
    <source>
        <dbReference type="ARBA" id="ARBA00004370"/>
    </source>
</evidence>
<feature type="transmembrane region" description="Helical" evidence="8">
    <location>
        <begin position="153"/>
        <end position="177"/>
    </location>
</feature>
<dbReference type="InterPro" id="IPR011138">
    <property type="entry name" value="Cytochrome_b-558"/>
</dbReference>
<dbReference type="Gene3D" id="1.20.1300.10">
    <property type="entry name" value="Fumarate reductase/succinate dehydrogenase, transmembrane subunit"/>
    <property type="match status" value="1"/>
</dbReference>
<feature type="transmembrane region" description="Helical" evidence="8">
    <location>
        <begin position="64"/>
        <end position="89"/>
    </location>
</feature>
<evidence type="ECO:0000256" key="7">
    <source>
        <dbReference type="ARBA" id="ARBA00023136"/>
    </source>
</evidence>
<evidence type="ECO:0000313" key="9">
    <source>
        <dbReference type="EMBL" id="BDU76976.1"/>
    </source>
</evidence>
<accession>A0AA48GPQ0</accession>
<evidence type="ECO:0000256" key="6">
    <source>
        <dbReference type="ARBA" id="ARBA00023004"/>
    </source>
</evidence>
<dbReference type="CDD" id="cd03498">
    <property type="entry name" value="SQR_TypeB_2_TM"/>
    <property type="match status" value="1"/>
</dbReference>
<evidence type="ECO:0000256" key="4">
    <source>
        <dbReference type="ARBA" id="ARBA00022723"/>
    </source>
</evidence>
<evidence type="ECO:0000256" key="5">
    <source>
        <dbReference type="ARBA" id="ARBA00022989"/>
    </source>
</evidence>
<dbReference type="GO" id="GO:0016020">
    <property type="term" value="C:membrane"/>
    <property type="evidence" value="ECO:0007669"/>
    <property type="project" value="UniProtKB-SubCell"/>
</dbReference>
<feature type="transmembrane region" description="Helical" evidence="8">
    <location>
        <begin position="113"/>
        <end position="133"/>
    </location>
</feature>